<dbReference type="Proteomes" id="UP000256964">
    <property type="component" value="Unassembled WGS sequence"/>
</dbReference>
<reference evidence="2 3" key="1">
    <citation type="journal article" date="2018" name="Biotechnol. Biofuels">
        <title>Integrative visual omics of the white-rot fungus Polyporus brumalis exposes the biotechnological potential of its oxidative enzymes for delignifying raw plant biomass.</title>
        <authorList>
            <person name="Miyauchi S."/>
            <person name="Rancon A."/>
            <person name="Drula E."/>
            <person name="Hage H."/>
            <person name="Chaduli D."/>
            <person name="Favel A."/>
            <person name="Grisel S."/>
            <person name="Henrissat B."/>
            <person name="Herpoel-Gimbert I."/>
            <person name="Ruiz-Duenas F.J."/>
            <person name="Chevret D."/>
            <person name="Hainaut M."/>
            <person name="Lin J."/>
            <person name="Wang M."/>
            <person name="Pangilinan J."/>
            <person name="Lipzen A."/>
            <person name="Lesage-Meessen L."/>
            <person name="Navarro D."/>
            <person name="Riley R."/>
            <person name="Grigoriev I.V."/>
            <person name="Zhou S."/>
            <person name="Raouche S."/>
            <person name="Rosso M.N."/>
        </authorList>
    </citation>
    <scope>NUCLEOTIDE SEQUENCE [LARGE SCALE GENOMIC DNA]</scope>
    <source>
        <strain evidence="2 3">BRFM 1820</strain>
    </source>
</reference>
<evidence type="ECO:0000256" key="1">
    <source>
        <dbReference type="SAM" id="MobiDB-lite"/>
    </source>
</evidence>
<dbReference type="AlphaFoldDB" id="A0A371D5Y8"/>
<sequence>MDRPSAARRRKSRVFVEIPPSPFTAKSGKADRAGPPESTPLKAVAINVDNAPSPASTSSQLKRKLPDDAHTTTEQKDDAQAPRPKKSKAENAEAAASAKKPSKTVKADTDSRDAAKVVGGLMRCHQCSRQMLPE</sequence>
<dbReference type="OrthoDB" id="298344at2759"/>
<feature type="non-terminal residue" evidence="2">
    <location>
        <position position="134"/>
    </location>
</feature>
<gene>
    <name evidence="2" type="ORF">OH76DRAFT_1419368</name>
</gene>
<keyword evidence="3" id="KW-1185">Reference proteome</keyword>
<accession>A0A371D5Y8</accession>
<feature type="compositionally biased region" description="Basic and acidic residues" evidence="1">
    <location>
        <begin position="64"/>
        <end position="80"/>
    </location>
</feature>
<organism evidence="2 3">
    <name type="scientific">Lentinus brumalis</name>
    <dbReference type="NCBI Taxonomy" id="2498619"/>
    <lineage>
        <taxon>Eukaryota</taxon>
        <taxon>Fungi</taxon>
        <taxon>Dikarya</taxon>
        <taxon>Basidiomycota</taxon>
        <taxon>Agaricomycotina</taxon>
        <taxon>Agaricomycetes</taxon>
        <taxon>Polyporales</taxon>
        <taxon>Polyporaceae</taxon>
        <taxon>Lentinus</taxon>
    </lineage>
</organism>
<evidence type="ECO:0000313" key="2">
    <source>
        <dbReference type="EMBL" id="RDX47964.1"/>
    </source>
</evidence>
<evidence type="ECO:0000313" key="3">
    <source>
        <dbReference type="Proteomes" id="UP000256964"/>
    </source>
</evidence>
<feature type="region of interest" description="Disordered" evidence="1">
    <location>
        <begin position="1"/>
        <end position="112"/>
    </location>
</feature>
<dbReference type="STRING" id="139420.A0A371D5Y8"/>
<feature type="compositionally biased region" description="Basic residues" evidence="1">
    <location>
        <begin position="1"/>
        <end position="13"/>
    </location>
</feature>
<protein>
    <submittedName>
        <fullName evidence="2">Uncharacterized protein</fullName>
    </submittedName>
</protein>
<proteinExistence type="predicted"/>
<name>A0A371D5Y8_9APHY</name>
<dbReference type="EMBL" id="KZ857415">
    <property type="protein sequence ID" value="RDX47964.1"/>
    <property type="molecule type" value="Genomic_DNA"/>
</dbReference>